<dbReference type="Proteomes" id="UP000240708">
    <property type="component" value="Unassembled WGS sequence"/>
</dbReference>
<evidence type="ECO:0000259" key="2">
    <source>
        <dbReference type="SMART" id="SM00867"/>
    </source>
</evidence>
<dbReference type="SUPFAM" id="SSF101874">
    <property type="entry name" value="YceI-like"/>
    <property type="match status" value="1"/>
</dbReference>
<dbReference type="Pfam" id="PF04264">
    <property type="entry name" value="YceI"/>
    <property type="match status" value="1"/>
</dbReference>
<dbReference type="SMART" id="SM00867">
    <property type="entry name" value="YceI"/>
    <property type="match status" value="1"/>
</dbReference>
<feature type="chain" id="PRO_5015185010" evidence="1">
    <location>
        <begin position="23"/>
        <end position="183"/>
    </location>
</feature>
<feature type="signal peptide" evidence="1">
    <location>
        <begin position="1"/>
        <end position="22"/>
    </location>
</feature>
<dbReference type="PANTHER" id="PTHR34406">
    <property type="entry name" value="PROTEIN YCEI"/>
    <property type="match status" value="1"/>
</dbReference>
<dbReference type="Gene3D" id="2.40.128.110">
    <property type="entry name" value="Lipid/polyisoprenoid-binding, YceI-like"/>
    <property type="match status" value="1"/>
</dbReference>
<dbReference type="OrthoDB" id="116832at2"/>
<evidence type="ECO:0000256" key="1">
    <source>
        <dbReference type="SAM" id="SignalP"/>
    </source>
</evidence>
<dbReference type="InterPro" id="IPR036761">
    <property type="entry name" value="TTHA0802/YceI-like_sf"/>
</dbReference>
<keyword evidence="1" id="KW-0732">Signal</keyword>
<sequence>MKAQVIFCLLFFLALIRQPLDAQQFVTDNGKVTFISKASLSEFEGKSNLLQGVVDLDKNLLDFYLDLNTIKTGIGLRDRHMRENYLETKKFPFAEFSGKIQDIPTLEIGQEKSVRAKGKFKIHGVEREIEVPGKLKKLNEQELSLSADFKVLLSDYNISIPKVMFYELAEEQIVIIDAVLKKK</sequence>
<dbReference type="PANTHER" id="PTHR34406:SF1">
    <property type="entry name" value="PROTEIN YCEI"/>
    <property type="match status" value="1"/>
</dbReference>
<keyword evidence="4" id="KW-1185">Reference proteome</keyword>
<name>A0A2P8EDA0_9BACT</name>
<organism evidence="3 4">
    <name type="scientific">Cecembia rubra</name>
    <dbReference type="NCBI Taxonomy" id="1485585"/>
    <lineage>
        <taxon>Bacteria</taxon>
        <taxon>Pseudomonadati</taxon>
        <taxon>Bacteroidota</taxon>
        <taxon>Cytophagia</taxon>
        <taxon>Cytophagales</taxon>
        <taxon>Cyclobacteriaceae</taxon>
        <taxon>Cecembia</taxon>
    </lineage>
</organism>
<dbReference type="RefSeq" id="WP_106565518.1">
    <property type="nucleotide sequence ID" value="NZ_PYGF01000001.1"/>
</dbReference>
<protein>
    <submittedName>
        <fullName evidence="3">Polyisoprenoid-binding protein YceI</fullName>
    </submittedName>
</protein>
<evidence type="ECO:0000313" key="3">
    <source>
        <dbReference type="EMBL" id="PSL07431.1"/>
    </source>
</evidence>
<dbReference type="EMBL" id="PYGF01000001">
    <property type="protein sequence ID" value="PSL07431.1"/>
    <property type="molecule type" value="Genomic_DNA"/>
</dbReference>
<accession>A0A2P8EDA0</accession>
<proteinExistence type="predicted"/>
<gene>
    <name evidence="3" type="ORF">CLV48_101361</name>
</gene>
<dbReference type="InterPro" id="IPR007372">
    <property type="entry name" value="Lipid/polyisoprenoid-bd_YceI"/>
</dbReference>
<feature type="domain" description="Lipid/polyisoprenoid-binding YceI-like" evidence="2">
    <location>
        <begin position="24"/>
        <end position="181"/>
    </location>
</feature>
<reference evidence="3 4" key="1">
    <citation type="submission" date="2018-03" db="EMBL/GenBank/DDBJ databases">
        <title>Genomic Encyclopedia of Archaeal and Bacterial Type Strains, Phase II (KMG-II): from individual species to whole genera.</title>
        <authorList>
            <person name="Goeker M."/>
        </authorList>
    </citation>
    <scope>NUCLEOTIDE SEQUENCE [LARGE SCALE GENOMIC DNA]</scope>
    <source>
        <strain evidence="3 4">DSM 28057</strain>
    </source>
</reference>
<comment type="caution">
    <text evidence="3">The sequence shown here is derived from an EMBL/GenBank/DDBJ whole genome shotgun (WGS) entry which is preliminary data.</text>
</comment>
<dbReference type="AlphaFoldDB" id="A0A2P8EDA0"/>
<evidence type="ECO:0000313" key="4">
    <source>
        <dbReference type="Proteomes" id="UP000240708"/>
    </source>
</evidence>